<accession>A0A2P7NVC9</accession>
<dbReference type="AlphaFoldDB" id="A0A2P7NVC9"/>
<comment type="caution">
    <text evidence="2">The sequence shown here is derived from an EMBL/GenBank/DDBJ whole genome shotgun (WGS) entry which is preliminary data.</text>
</comment>
<dbReference type="RefSeq" id="WP_106706768.1">
    <property type="nucleotide sequence ID" value="NZ_PXXU01000020.1"/>
</dbReference>
<feature type="signal peptide" evidence="1">
    <location>
        <begin position="1"/>
        <end position="20"/>
    </location>
</feature>
<keyword evidence="1" id="KW-0732">Signal</keyword>
<evidence type="ECO:0000313" key="3">
    <source>
        <dbReference type="Proteomes" id="UP000241912"/>
    </source>
</evidence>
<sequence>MKALKISIGVIALVILSACAQMNASLIAPTGIANNDHEALVNYYETVAEEARSRLQKNKKILEAYEARPYYYGRRGLDLQSHTSANIRAHEKTLQESIKFAEFHKRMATKERNAPTSKEKINSN</sequence>
<evidence type="ECO:0000313" key="2">
    <source>
        <dbReference type="EMBL" id="PSJ17427.1"/>
    </source>
</evidence>
<evidence type="ECO:0008006" key="4">
    <source>
        <dbReference type="Google" id="ProtNLM"/>
    </source>
</evidence>
<evidence type="ECO:0000256" key="1">
    <source>
        <dbReference type="SAM" id="SignalP"/>
    </source>
</evidence>
<protein>
    <recommendedName>
        <fullName evidence="4">DUF4398 domain-containing protein</fullName>
    </recommendedName>
</protein>
<dbReference type="OrthoDB" id="8547933at2"/>
<gene>
    <name evidence="2" type="ORF">C7H79_08035</name>
</gene>
<organism evidence="2 3">
    <name type="scientific">Nitrosomonas supralitoralis</name>
    <dbReference type="NCBI Taxonomy" id="2116706"/>
    <lineage>
        <taxon>Bacteria</taxon>
        <taxon>Pseudomonadati</taxon>
        <taxon>Pseudomonadota</taxon>
        <taxon>Betaproteobacteria</taxon>
        <taxon>Nitrosomonadales</taxon>
        <taxon>Nitrosomonadaceae</taxon>
        <taxon>Nitrosomonas</taxon>
    </lineage>
</organism>
<reference evidence="2 3" key="1">
    <citation type="submission" date="2018-03" db="EMBL/GenBank/DDBJ databases">
        <title>Draft genome of Nitrosomonas supralitoralis APG5.</title>
        <authorList>
            <person name="Urakawa H."/>
            <person name="Lopez J.V."/>
        </authorList>
    </citation>
    <scope>NUCLEOTIDE SEQUENCE [LARGE SCALE GENOMIC DNA]</scope>
    <source>
        <strain evidence="2 3">APG5</strain>
    </source>
</reference>
<dbReference type="EMBL" id="PXXU01000020">
    <property type="protein sequence ID" value="PSJ17427.1"/>
    <property type="molecule type" value="Genomic_DNA"/>
</dbReference>
<name>A0A2P7NVC9_9PROT</name>
<dbReference type="PROSITE" id="PS51257">
    <property type="entry name" value="PROKAR_LIPOPROTEIN"/>
    <property type="match status" value="1"/>
</dbReference>
<dbReference type="Proteomes" id="UP000241912">
    <property type="component" value="Unassembled WGS sequence"/>
</dbReference>
<feature type="chain" id="PRO_5015168968" description="DUF4398 domain-containing protein" evidence="1">
    <location>
        <begin position="21"/>
        <end position="124"/>
    </location>
</feature>
<keyword evidence="3" id="KW-1185">Reference proteome</keyword>
<proteinExistence type="predicted"/>